<gene>
    <name evidence="1" type="ORF">Ddye_012110</name>
</gene>
<accession>A0AAE0CI76</accession>
<organism evidence="1 2">
    <name type="scientific">Dipteronia dyeriana</name>
    <dbReference type="NCBI Taxonomy" id="168575"/>
    <lineage>
        <taxon>Eukaryota</taxon>
        <taxon>Viridiplantae</taxon>
        <taxon>Streptophyta</taxon>
        <taxon>Embryophyta</taxon>
        <taxon>Tracheophyta</taxon>
        <taxon>Spermatophyta</taxon>
        <taxon>Magnoliopsida</taxon>
        <taxon>eudicotyledons</taxon>
        <taxon>Gunneridae</taxon>
        <taxon>Pentapetalae</taxon>
        <taxon>rosids</taxon>
        <taxon>malvids</taxon>
        <taxon>Sapindales</taxon>
        <taxon>Sapindaceae</taxon>
        <taxon>Hippocastanoideae</taxon>
        <taxon>Acereae</taxon>
        <taxon>Dipteronia</taxon>
    </lineage>
</organism>
<evidence type="ECO:0000313" key="2">
    <source>
        <dbReference type="Proteomes" id="UP001280121"/>
    </source>
</evidence>
<keyword evidence="2" id="KW-1185">Reference proteome</keyword>
<comment type="caution">
    <text evidence="1">The sequence shown here is derived from an EMBL/GenBank/DDBJ whole genome shotgun (WGS) entry which is preliminary data.</text>
</comment>
<dbReference type="Proteomes" id="UP001280121">
    <property type="component" value="Unassembled WGS sequence"/>
</dbReference>
<dbReference type="AlphaFoldDB" id="A0AAE0CI76"/>
<protein>
    <recommendedName>
        <fullName evidence="3">HAT C-terminal dimerisation domain-containing protein</fullName>
    </recommendedName>
</protein>
<proteinExistence type="predicted"/>
<name>A0AAE0CI76_9ROSI</name>
<reference evidence="1" key="1">
    <citation type="journal article" date="2023" name="Plant J.">
        <title>Genome sequences and population genomics provide insights into the demographic history, inbreeding, and mutation load of two 'living fossil' tree species of Dipteronia.</title>
        <authorList>
            <person name="Feng Y."/>
            <person name="Comes H.P."/>
            <person name="Chen J."/>
            <person name="Zhu S."/>
            <person name="Lu R."/>
            <person name="Zhang X."/>
            <person name="Li P."/>
            <person name="Qiu J."/>
            <person name="Olsen K.M."/>
            <person name="Qiu Y."/>
        </authorList>
    </citation>
    <scope>NUCLEOTIDE SEQUENCE</scope>
    <source>
        <strain evidence="1">KIB01</strain>
    </source>
</reference>
<dbReference type="EMBL" id="JANJYI010000004">
    <property type="protein sequence ID" value="KAK2652254.1"/>
    <property type="molecule type" value="Genomic_DNA"/>
</dbReference>
<evidence type="ECO:0008006" key="3">
    <source>
        <dbReference type="Google" id="ProtNLM"/>
    </source>
</evidence>
<sequence>MATYQSPSVRFSHWVSLEVFSTAERILENRRCSLAHDTAEALTCLMDWENTSLKQQHQLDNEELMDDFSNMTIDESSGHA</sequence>
<evidence type="ECO:0000313" key="1">
    <source>
        <dbReference type="EMBL" id="KAK2652254.1"/>
    </source>
</evidence>